<dbReference type="Pfam" id="PF11571">
    <property type="entry name" value="Med27"/>
    <property type="match status" value="1"/>
</dbReference>
<evidence type="ECO:0000313" key="7">
    <source>
        <dbReference type="EMBL" id="RPD63770.1"/>
    </source>
</evidence>
<organism evidence="7 8">
    <name type="scientific">Lentinus tigrinus ALCF2SS1-6</name>
    <dbReference type="NCBI Taxonomy" id="1328759"/>
    <lineage>
        <taxon>Eukaryota</taxon>
        <taxon>Fungi</taxon>
        <taxon>Dikarya</taxon>
        <taxon>Basidiomycota</taxon>
        <taxon>Agaricomycotina</taxon>
        <taxon>Agaricomycetes</taxon>
        <taxon>Polyporales</taxon>
        <taxon>Polyporaceae</taxon>
        <taxon>Lentinus</taxon>
    </lineage>
</organism>
<evidence type="ECO:0000256" key="2">
    <source>
        <dbReference type="ARBA" id="ARBA00008048"/>
    </source>
</evidence>
<dbReference type="GO" id="GO:0016592">
    <property type="term" value="C:mediator complex"/>
    <property type="evidence" value="ECO:0007669"/>
    <property type="project" value="InterPro"/>
</dbReference>
<evidence type="ECO:0000256" key="4">
    <source>
        <dbReference type="ARBA" id="ARBA00023163"/>
    </source>
</evidence>
<comment type="similarity">
    <text evidence="2">Belongs to the Mediator complex subunit 27 family.</text>
</comment>
<evidence type="ECO:0008006" key="9">
    <source>
        <dbReference type="Google" id="ProtNLM"/>
    </source>
</evidence>
<dbReference type="InterPro" id="IPR021627">
    <property type="entry name" value="Mediator_Med27"/>
</dbReference>
<dbReference type="AlphaFoldDB" id="A0A5C2SJI1"/>
<keyword evidence="4" id="KW-0804">Transcription</keyword>
<dbReference type="EMBL" id="ML122255">
    <property type="protein sequence ID" value="RPD63770.1"/>
    <property type="molecule type" value="Genomic_DNA"/>
</dbReference>
<feature type="region of interest" description="Disordered" evidence="6">
    <location>
        <begin position="331"/>
        <end position="364"/>
    </location>
</feature>
<feature type="region of interest" description="Disordered" evidence="6">
    <location>
        <begin position="1"/>
        <end position="44"/>
    </location>
</feature>
<gene>
    <name evidence="7" type="ORF">L227DRAFT_496593</name>
</gene>
<feature type="compositionally biased region" description="Low complexity" evidence="6">
    <location>
        <begin position="17"/>
        <end position="44"/>
    </location>
</feature>
<dbReference type="STRING" id="1328759.A0A5C2SJI1"/>
<keyword evidence="3" id="KW-0805">Transcription regulation</keyword>
<evidence type="ECO:0000256" key="1">
    <source>
        <dbReference type="ARBA" id="ARBA00004123"/>
    </source>
</evidence>
<protein>
    <recommendedName>
        <fullName evidence="9">Mediator complex subunit 27</fullName>
    </recommendedName>
</protein>
<dbReference type="Proteomes" id="UP000313359">
    <property type="component" value="Unassembled WGS sequence"/>
</dbReference>
<feature type="compositionally biased region" description="Pro residues" evidence="6">
    <location>
        <begin position="1"/>
        <end position="16"/>
    </location>
</feature>
<proteinExistence type="inferred from homology"/>
<evidence type="ECO:0000256" key="6">
    <source>
        <dbReference type="SAM" id="MobiDB-lite"/>
    </source>
</evidence>
<evidence type="ECO:0000256" key="5">
    <source>
        <dbReference type="ARBA" id="ARBA00023242"/>
    </source>
</evidence>
<sequence length="364" mass="38927">MPPPPLPAPHAAPPSAPASDTANTNATANATATPAPAAPATPASELATLRTHIQTLTEFNNRLQGIRRVPAQLLRPPGAHQLEPSLVATHGFKGLATIAESVRSEKVQDALKAARKSELADPSNLGSNLRRENLKRRRPPSPESPQPYRETESKETSFLPPVEPGTVAVTLNGLPAYIREHNKAGKNKLHVVAPKKGRKLECPVVLRFTVPNVVTVYLTLDDSTQDGQTLLVANATAIGSREQKPPHSQSDFMVFQQLSQQLAKVIRSDPMAPLQAYVGLLSKYERLFIEKCTNCHKVISVEGHVPPVVRRRVTATTGSDAPFWDVRHVMCQSEPKPPGTGSSENGAENEGDAGGGEGGGSNSV</sequence>
<feature type="compositionally biased region" description="Gly residues" evidence="6">
    <location>
        <begin position="352"/>
        <end position="364"/>
    </location>
</feature>
<accession>A0A5C2SJI1</accession>
<evidence type="ECO:0000256" key="3">
    <source>
        <dbReference type="ARBA" id="ARBA00023015"/>
    </source>
</evidence>
<feature type="region of interest" description="Disordered" evidence="6">
    <location>
        <begin position="113"/>
        <end position="164"/>
    </location>
</feature>
<reference evidence="7" key="1">
    <citation type="journal article" date="2018" name="Genome Biol. Evol.">
        <title>Genomics and development of Lentinus tigrinus, a white-rot wood-decaying mushroom with dimorphic fruiting bodies.</title>
        <authorList>
            <person name="Wu B."/>
            <person name="Xu Z."/>
            <person name="Knudson A."/>
            <person name="Carlson A."/>
            <person name="Chen N."/>
            <person name="Kovaka S."/>
            <person name="LaButti K."/>
            <person name="Lipzen A."/>
            <person name="Pennachio C."/>
            <person name="Riley R."/>
            <person name="Schakwitz W."/>
            <person name="Umezawa K."/>
            <person name="Ohm R.A."/>
            <person name="Grigoriev I.V."/>
            <person name="Nagy L.G."/>
            <person name="Gibbons J."/>
            <person name="Hibbett D."/>
        </authorList>
    </citation>
    <scope>NUCLEOTIDE SEQUENCE [LARGE SCALE GENOMIC DNA]</scope>
    <source>
        <strain evidence="7">ALCF2SS1-6</strain>
    </source>
</reference>
<dbReference type="OrthoDB" id="10261040at2759"/>
<keyword evidence="8" id="KW-1185">Reference proteome</keyword>
<comment type="subcellular location">
    <subcellularLocation>
        <location evidence="1">Nucleus</location>
    </subcellularLocation>
</comment>
<evidence type="ECO:0000313" key="8">
    <source>
        <dbReference type="Proteomes" id="UP000313359"/>
    </source>
</evidence>
<name>A0A5C2SJI1_9APHY</name>
<keyword evidence="5" id="KW-0539">Nucleus</keyword>